<feature type="transmembrane region" description="Helical" evidence="19">
    <location>
        <begin position="17"/>
        <end position="39"/>
    </location>
</feature>
<dbReference type="GO" id="GO:0006099">
    <property type="term" value="P:tricarboxylic acid cycle"/>
    <property type="evidence" value="ECO:0007669"/>
    <property type="project" value="UniProtKB-UniRule"/>
</dbReference>
<dbReference type="GO" id="GO:0005886">
    <property type="term" value="C:plasma membrane"/>
    <property type="evidence" value="ECO:0007669"/>
    <property type="project" value="UniProtKB-SubCell"/>
</dbReference>
<feature type="transmembrane region" description="Helical" evidence="19">
    <location>
        <begin position="59"/>
        <end position="80"/>
    </location>
</feature>
<evidence type="ECO:0000256" key="9">
    <source>
        <dbReference type="ARBA" id="ARBA00022617"/>
    </source>
</evidence>
<evidence type="ECO:0000256" key="15">
    <source>
        <dbReference type="ARBA" id="ARBA00023136"/>
    </source>
</evidence>
<dbReference type="Proteomes" id="UP000294338">
    <property type="component" value="Chromosome 1"/>
</dbReference>
<evidence type="ECO:0000256" key="17">
    <source>
        <dbReference type="PIRSR" id="PIRSR000169-1"/>
    </source>
</evidence>
<dbReference type="PANTHER" id="PTHR38689:SF1">
    <property type="entry name" value="SUCCINATE DEHYDROGENASE HYDROPHOBIC MEMBRANE ANCHOR SUBUNIT"/>
    <property type="match status" value="1"/>
</dbReference>
<keyword evidence="12 16" id="KW-0249">Electron transport</keyword>
<evidence type="ECO:0000256" key="3">
    <source>
        <dbReference type="ARBA" id="ARBA00005163"/>
    </source>
</evidence>
<keyword evidence="7 16" id="KW-0997">Cell inner membrane</keyword>
<evidence type="ECO:0000256" key="19">
    <source>
        <dbReference type="SAM" id="Phobius"/>
    </source>
</evidence>
<name>A0A451D503_9GAMM</name>
<dbReference type="UniPathway" id="UPA00223"/>
<proteinExistence type="predicted"/>
<dbReference type="PIRSF" id="PIRSF000169">
    <property type="entry name" value="SDH_D"/>
    <property type="match status" value="1"/>
</dbReference>
<evidence type="ECO:0000256" key="8">
    <source>
        <dbReference type="ARBA" id="ARBA00022532"/>
    </source>
</evidence>
<keyword evidence="5 16" id="KW-0813">Transport</keyword>
<evidence type="ECO:0000256" key="11">
    <source>
        <dbReference type="ARBA" id="ARBA00022723"/>
    </source>
</evidence>
<dbReference type="GO" id="GO:0020037">
    <property type="term" value="F:heme binding"/>
    <property type="evidence" value="ECO:0007669"/>
    <property type="project" value="InterPro"/>
</dbReference>
<feature type="binding site" evidence="17">
    <location>
        <position position="83"/>
    </location>
    <ligand>
        <name>a ubiquinone</name>
        <dbReference type="ChEBI" id="CHEBI:16389"/>
    </ligand>
</feature>
<keyword evidence="14 18" id="KW-0408">Iron</keyword>
<comment type="pathway">
    <text evidence="3 16">Carbohydrate metabolism; tricarboxylic acid cycle.</text>
</comment>
<dbReference type="NCBIfam" id="TIGR02968">
    <property type="entry name" value="succ_dehyd_anc"/>
    <property type="match status" value="1"/>
</dbReference>
<keyword evidence="9 18" id="KW-0349">Heme</keyword>
<dbReference type="InterPro" id="IPR000701">
    <property type="entry name" value="SuccDH_FuR_B_TM-su"/>
</dbReference>
<dbReference type="InterPro" id="IPR034804">
    <property type="entry name" value="SQR/QFR_C/D"/>
</dbReference>
<comment type="cofactor">
    <cofactor evidence="18">
        <name>heme</name>
        <dbReference type="ChEBI" id="CHEBI:30413"/>
    </cofactor>
    <text evidence="18">The heme is bound between the two transmembrane subunits.</text>
</comment>
<feature type="transmembrane region" description="Helical" evidence="19">
    <location>
        <begin position="92"/>
        <end position="113"/>
    </location>
</feature>
<keyword evidence="11 18" id="KW-0479">Metal-binding</keyword>
<evidence type="ECO:0000256" key="12">
    <source>
        <dbReference type="ARBA" id="ARBA00022982"/>
    </source>
</evidence>
<keyword evidence="6 16" id="KW-1003">Cell membrane</keyword>
<dbReference type="GO" id="GO:0017004">
    <property type="term" value="P:cytochrome complex assembly"/>
    <property type="evidence" value="ECO:0007669"/>
    <property type="project" value="TreeGrafter"/>
</dbReference>
<evidence type="ECO:0000256" key="14">
    <source>
        <dbReference type="ARBA" id="ARBA00023004"/>
    </source>
</evidence>
<reference evidence="20 21" key="1">
    <citation type="submission" date="2019-02" db="EMBL/GenBank/DDBJ databases">
        <authorList>
            <person name="Manzano-Marin A."/>
            <person name="Manzano-Marin A."/>
        </authorList>
    </citation>
    <scope>NUCLEOTIDE SEQUENCE [LARGE SCALE GENOMIC DNA]</scope>
    <source>
        <strain evidence="20 21">ErCisplendens/pseudotsugae</strain>
    </source>
</reference>
<gene>
    <name evidence="20" type="primary">sdhD</name>
    <name evidence="20" type="ORF">ERCISPPS3390_649</name>
</gene>
<organism evidence="20 21">
    <name type="scientific">Candidatus Erwinia haradaeae</name>
    <dbReference type="NCBI Taxonomy" id="1922217"/>
    <lineage>
        <taxon>Bacteria</taxon>
        <taxon>Pseudomonadati</taxon>
        <taxon>Pseudomonadota</taxon>
        <taxon>Gammaproteobacteria</taxon>
        <taxon>Enterobacterales</taxon>
        <taxon>Erwiniaceae</taxon>
        <taxon>Erwinia</taxon>
    </lineage>
</organism>
<keyword evidence="15 16" id="KW-0472">Membrane</keyword>
<dbReference type="GO" id="GO:0009055">
    <property type="term" value="F:electron transfer activity"/>
    <property type="evidence" value="ECO:0007669"/>
    <property type="project" value="TreeGrafter"/>
</dbReference>
<evidence type="ECO:0000256" key="2">
    <source>
        <dbReference type="ARBA" id="ARBA00004429"/>
    </source>
</evidence>
<keyword evidence="10 19" id="KW-0812">Transmembrane</keyword>
<evidence type="ECO:0000256" key="16">
    <source>
        <dbReference type="PIRNR" id="PIRNR000169"/>
    </source>
</evidence>
<evidence type="ECO:0000256" key="1">
    <source>
        <dbReference type="ARBA" id="ARBA00004050"/>
    </source>
</evidence>
<evidence type="ECO:0000256" key="18">
    <source>
        <dbReference type="PIRSR" id="PIRSR000169-2"/>
    </source>
</evidence>
<evidence type="ECO:0000256" key="13">
    <source>
        <dbReference type="ARBA" id="ARBA00022989"/>
    </source>
</evidence>
<evidence type="ECO:0000256" key="7">
    <source>
        <dbReference type="ARBA" id="ARBA00022519"/>
    </source>
</evidence>
<protein>
    <recommendedName>
        <fullName evidence="4 16">Succinate dehydrogenase hydrophobic membrane anchor subunit</fullName>
    </recommendedName>
</protein>
<dbReference type="CDD" id="cd03494">
    <property type="entry name" value="SQR_TypeC_SdhD"/>
    <property type="match status" value="1"/>
</dbReference>
<dbReference type="Pfam" id="PF01127">
    <property type="entry name" value="Sdh_cyt"/>
    <property type="match status" value="1"/>
</dbReference>
<dbReference type="GO" id="GO:0046872">
    <property type="term" value="F:metal ion binding"/>
    <property type="evidence" value="ECO:0007669"/>
    <property type="project" value="UniProtKB-KW"/>
</dbReference>
<dbReference type="EMBL" id="LR217705">
    <property type="protein sequence ID" value="VFP80760.1"/>
    <property type="molecule type" value="Genomic_DNA"/>
</dbReference>
<dbReference type="AlphaFoldDB" id="A0A451D503"/>
<dbReference type="RefSeq" id="WP_197095362.1">
    <property type="nucleotide sequence ID" value="NZ_LR217705.1"/>
</dbReference>
<sequence length="115" mass="13218">MVNNATALGRNGLHDWLLLRTTAIIVTFYIIYILAMLAITEKITYNTWQALFQLPFTKVFTCLTLLSILVHGWIGMWQVLTDYIKTLAIRMFLQLAVVIILFTYAIYGTIIVWSA</sequence>
<evidence type="ECO:0000313" key="20">
    <source>
        <dbReference type="EMBL" id="VFP80760.1"/>
    </source>
</evidence>
<comment type="function">
    <text evidence="1 16">Membrane-anchoring subunit of succinate dehydrogenase (SDH).</text>
</comment>
<comment type="subcellular location">
    <subcellularLocation>
        <location evidence="2 16">Cell inner membrane</location>
        <topology evidence="2 16">Multi-pass membrane protein</topology>
    </subcellularLocation>
</comment>
<dbReference type="PANTHER" id="PTHR38689">
    <property type="entry name" value="SUCCINATE DEHYDROGENASE HYDROPHOBIC MEMBRANE ANCHOR SUBUNIT"/>
    <property type="match status" value="1"/>
</dbReference>
<evidence type="ECO:0000256" key="10">
    <source>
        <dbReference type="ARBA" id="ARBA00022692"/>
    </source>
</evidence>
<keyword evidence="13 19" id="KW-1133">Transmembrane helix</keyword>
<dbReference type="SUPFAM" id="SSF81343">
    <property type="entry name" value="Fumarate reductase respiratory complex transmembrane subunits"/>
    <property type="match status" value="1"/>
</dbReference>
<evidence type="ECO:0000256" key="6">
    <source>
        <dbReference type="ARBA" id="ARBA00022475"/>
    </source>
</evidence>
<evidence type="ECO:0000313" key="21">
    <source>
        <dbReference type="Proteomes" id="UP000294338"/>
    </source>
</evidence>
<evidence type="ECO:0000256" key="4">
    <source>
        <dbReference type="ARBA" id="ARBA00019425"/>
    </source>
</evidence>
<feature type="binding site" description="axial binding residue" evidence="18">
    <location>
        <position position="71"/>
    </location>
    <ligand>
        <name>heme</name>
        <dbReference type="ChEBI" id="CHEBI:30413"/>
        <note>ligand shared with second transmembrane subunit</note>
    </ligand>
    <ligandPart>
        <name>Fe</name>
        <dbReference type="ChEBI" id="CHEBI:18248"/>
    </ligandPart>
</feature>
<accession>A0A451D503</accession>
<dbReference type="InterPro" id="IPR014312">
    <property type="entry name" value="Succ_DH_anchor"/>
</dbReference>
<keyword evidence="8 16" id="KW-0816">Tricarboxylic acid cycle</keyword>
<dbReference type="Gene3D" id="1.20.1300.10">
    <property type="entry name" value="Fumarate reductase/succinate dehydrogenase, transmembrane subunit"/>
    <property type="match status" value="1"/>
</dbReference>
<evidence type="ECO:0000256" key="5">
    <source>
        <dbReference type="ARBA" id="ARBA00022448"/>
    </source>
</evidence>